<dbReference type="OMA" id="GDNPHTP"/>
<dbReference type="GO" id="GO:0016787">
    <property type="term" value="F:hydrolase activity"/>
    <property type="evidence" value="ECO:0007669"/>
    <property type="project" value="UniProtKB-KW"/>
</dbReference>
<dbReference type="EMBL" id="JH711581">
    <property type="protein sequence ID" value="EIW79010.1"/>
    <property type="molecule type" value="Genomic_DNA"/>
</dbReference>
<dbReference type="Proteomes" id="UP000053558">
    <property type="component" value="Unassembled WGS sequence"/>
</dbReference>
<dbReference type="SUPFAM" id="SSF53474">
    <property type="entry name" value="alpha/beta-Hydrolases"/>
    <property type="match status" value="1"/>
</dbReference>
<feature type="domain" description="Dienelactone hydrolase" evidence="1">
    <location>
        <begin position="30"/>
        <end position="248"/>
    </location>
</feature>
<keyword evidence="3" id="KW-1185">Reference proteome</keyword>
<evidence type="ECO:0000313" key="2">
    <source>
        <dbReference type="EMBL" id="EIW79010.1"/>
    </source>
</evidence>
<dbReference type="KEGG" id="cput:CONPUDRAFT_83376"/>
<dbReference type="OrthoDB" id="17560at2759"/>
<reference evidence="3" key="1">
    <citation type="journal article" date="2012" name="Science">
        <title>The Paleozoic origin of enzymatic lignin decomposition reconstructed from 31 fungal genomes.</title>
        <authorList>
            <person name="Floudas D."/>
            <person name="Binder M."/>
            <person name="Riley R."/>
            <person name="Barry K."/>
            <person name="Blanchette R.A."/>
            <person name="Henrissat B."/>
            <person name="Martinez A.T."/>
            <person name="Otillar R."/>
            <person name="Spatafora J.W."/>
            <person name="Yadav J.S."/>
            <person name="Aerts A."/>
            <person name="Benoit I."/>
            <person name="Boyd A."/>
            <person name="Carlson A."/>
            <person name="Copeland A."/>
            <person name="Coutinho P.M."/>
            <person name="de Vries R.P."/>
            <person name="Ferreira P."/>
            <person name="Findley K."/>
            <person name="Foster B."/>
            <person name="Gaskell J."/>
            <person name="Glotzer D."/>
            <person name="Gorecki P."/>
            <person name="Heitman J."/>
            <person name="Hesse C."/>
            <person name="Hori C."/>
            <person name="Igarashi K."/>
            <person name="Jurgens J.A."/>
            <person name="Kallen N."/>
            <person name="Kersten P."/>
            <person name="Kohler A."/>
            <person name="Kuees U."/>
            <person name="Kumar T.K.A."/>
            <person name="Kuo A."/>
            <person name="LaButti K."/>
            <person name="Larrondo L.F."/>
            <person name="Lindquist E."/>
            <person name="Ling A."/>
            <person name="Lombard V."/>
            <person name="Lucas S."/>
            <person name="Lundell T."/>
            <person name="Martin R."/>
            <person name="McLaughlin D.J."/>
            <person name="Morgenstern I."/>
            <person name="Morin E."/>
            <person name="Murat C."/>
            <person name="Nagy L.G."/>
            <person name="Nolan M."/>
            <person name="Ohm R.A."/>
            <person name="Patyshakuliyeva A."/>
            <person name="Rokas A."/>
            <person name="Ruiz-Duenas F.J."/>
            <person name="Sabat G."/>
            <person name="Salamov A."/>
            <person name="Samejima M."/>
            <person name="Schmutz J."/>
            <person name="Slot J.C."/>
            <person name="St John F."/>
            <person name="Stenlid J."/>
            <person name="Sun H."/>
            <person name="Sun S."/>
            <person name="Syed K."/>
            <person name="Tsang A."/>
            <person name="Wiebenga A."/>
            <person name="Young D."/>
            <person name="Pisabarro A."/>
            <person name="Eastwood D.C."/>
            <person name="Martin F."/>
            <person name="Cullen D."/>
            <person name="Grigoriev I.V."/>
            <person name="Hibbett D.S."/>
        </authorList>
    </citation>
    <scope>NUCLEOTIDE SEQUENCE [LARGE SCALE GENOMIC DNA]</scope>
    <source>
        <strain evidence="3">RWD-64-598 SS2</strain>
    </source>
</reference>
<dbReference type="PANTHER" id="PTHR17630:SF44">
    <property type="entry name" value="PROTEIN AIM2"/>
    <property type="match status" value="1"/>
</dbReference>
<comment type="caution">
    <text evidence="2">The sequence shown here is derived from an EMBL/GenBank/DDBJ whole genome shotgun (WGS) entry which is preliminary data.</text>
</comment>
<dbReference type="RefSeq" id="XP_007770744.1">
    <property type="nucleotide sequence ID" value="XM_007772554.1"/>
</dbReference>
<evidence type="ECO:0000259" key="1">
    <source>
        <dbReference type="Pfam" id="PF01738"/>
    </source>
</evidence>
<keyword evidence="2" id="KW-0378">Hydrolase</keyword>
<dbReference type="Gene3D" id="3.40.50.1820">
    <property type="entry name" value="alpha/beta hydrolase"/>
    <property type="match status" value="1"/>
</dbReference>
<proteinExistence type="predicted"/>
<dbReference type="PANTHER" id="PTHR17630">
    <property type="entry name" value="DIENELACTONE HYDROLASE"/>
    <property type="match status" value="1"/>
</dbReference>
<name>A0A5M3MJA5_CONPW</name>
<gene>
    <name evidence="2" type="ORF">CONPUDRAFT_83376</name>
</gene>
<dbReference type="InterPro" id="IPR029058">
    <property type="entry name" value="AB_hydrolase_fold"/>
</dbReference>
<dbReference type="Pfam" id="PF01738">
    <property type="entry name" value="DLH"/>
    <property type="match status" value="1"/>
</dbReference>
<accession>A0A5M3MJA5</accession>
<dbReference type="GeneID" id="19210583"/>
<protein>
    <submittedName>
        <fullName evidence="2">Alpha beta-hydrolase</fullName>
    </submittedName>
</protein>
<dbReference type="InterPro" id="IPR002925">
    <property type="entry name" value="Dienelactn_hydro"/>
</dbReference>
<organism evidence="2 3">
    <name type="scientific">Coniophora puteana (strain RWD-64-598)</name>
    <name type="common">Brown rot fungus</name>
    <dbReference type="NCBI Taxonomy" id="741705"/>
    <lineage>
        <taxon>Eukaryota</taxon>
        <taxon>Fungi</taxon>
        <taxon>Dikarya</taxon>
        <taxon>Basidiomycota</taxon>
        <taxon>Agaricomycotina</taxon>
        <taxon>Agaricomycetes</taxon>
        <taxon>Agaricomycetidae</taxon>
        <taxon>Boletales</taxon>
        <taxon>Coniophorineae</taxon>
        <taxon>Coniophoraceae</taxon>
        <taxon>Coniophora</taxon>
    </lineage>
</organism>
<evidence type="ECO:0000313" key="3">
    <source>
        <dbReference type="Proteomes" id="UP000053558"/>
    </source>
</evidence>
<sequence>MTTSQSTKSVVGVRHEGIPEGEIETINGVETYISTPSTKYPEHKALLFLTNVFGIPLKENKLLADDFARNGFKTVVPDLFNGDPVSAEANDKGEFDLQTWFHIHNRAQTRQPVDKVISGLKEQGITSFAAIGFCFGGRTAFDLAFDKAVKAVVVNHPSLLENPADLERYFAHSKAPLFINTCDDEYFPIDFQAKADEIFGGKFEPGYKRVFWPGCEHGFSVRCDLRDERSKAGKEGAFKAAIEWLREHTS</sequence>
<dbReference type="AlphaFoldDB" id="A0A5M3MJA5"/>